<dbReference type="OrthoDB" id="288987at2759"/>
<dbReference type="Proteomes" id="UP000184383">
    <property type="component" value="Unassembled WGS sequence"/>
</dbReference>
<evidence type="ECO:0000256" key="1">
    <source>
        <dbReference type="SAM" id="MobiDB-lite"/>
    </source>
</evidence>
<accession>A0A1L9S2A4</accession>
<dbReference type="GeneID" id="63748625"/>
<protein>
    <submittedName>
        <fullName evidence="2">Uncharacterized protein</fullName>
    </submittedName>
</protein>
<feature type="compositionally biased region" description="Basic and acidic residues" evidence="1">
    <location>
        <begin position="143"/>
        <end position="154"/>
    </location>
</feature>
<organism evidence="2 3">
    <name type="scientific">Aspergillus wentii DTO 134E9</name>
    <dbReference type="NCBI Taxonomy" id="1073089"/>
    <lineage>
        <taxon>Eukaryota</taxon>
        <taxon>Fungi</taxon>
        <taxon>Dikarya</taxon>
        <taxon>Ascomycota</taxon>
        <taxon>Pezizomycotina</taxon>
        <taxon>Eurotiomycetes</taxon>
        <taxon>Eurotiomycetidae</taxon>
        <taxon>Eurotiales</taxon>
        <taxon>Aspergillaceae</taxon>
        <taxon>Aspergillus</taxon>
        <taxon>Aspergillus subgen. Cremei</taxon>
    </lineage>
</organism>
<gene>
    <name evidence="2" type="ORF">ASPWEDRAFT_258093</name>
</gene>
<feature type="compositionally biased region" description="Acidic residues" evidence="1">
    <location>
        <begin position="120"/>
        <end position="129"/>
    </location>
</feature>
<dbReference type="RefSeq" id="XP_040694974.1">
    <property type="nucleotide sequence ID" value="XM_040832777.1"/>
</dbReference>
<dbReference type="AlphaFoldDB" id="A0A1L9S2A4"/>
<dbReference type="EMBL" id="KV878209">
    <property type="protein sequence ID" value="OJJ41298.1"/>
    <property type="molecule type" value="Genomic_DNA"/>
</dbReference>
<feature type="compositionally biased region" description="Polar residues" evidence="1">
    <location>
        <begin position="105"/>
        <end position="115"/>
    </location>
</feature>
<name>A0A1L9S2A4_ASPWE</name>
<sequence length="194" mass="21181">MDRNGDIAICPFCPFSDPETNFVEEHIEYCHPENSTQSKAGHSVSPENLHGANYEHQQLQPSIEEDHMGKYVDCPHGCGEVVVNVELSTHLDLHFAEGIALDNADITQTEPSGSGTVAPDSDESPDDETILSSYKSSAKGHQKKGESPQYELRKGNGARLPNSTPAGDIKRLGVLFSNVRSWGLMPTRSECHHG</sequence>
<evidence type="ECO:0000313" key="3">
    <source>
        <dbReference type="Proteomes" id="UP000184383"/>
    </source>
</evidence>
<dbReference type="VEuPathDB" id="FungiDB:ASPWEDRAFT_258093"/>
<feature type="region of interest" description="Disordered" evidence="1">
    <location>
        <begin position="104"/>
        <end position="167"/>
    </location>
</feature>
<evidence type="ECO:0000313" key="2">
    <source>
        <dbReference type="EMBL" id="OJJ41298.1"/>
    </source>
</evidence>
<proteinExistence type="predicted"/>
<keyword evidence="3" id="KW-1185">Reference proteome</keyword>
<reference evidence="3" key="1">
    <citation type="journal article" date="2017" name="Genome Biol.">
        <title>Comparative genomics reveals high biological diversity and specific adaptations in the industrially and medically important fungal genus Aspergillus.</title>
        <authorList>
            <person name="de Vries R.P."/>
            <person name="Riley R."/>
            <person name="Wiebenga A."/>
            <person name="Aguilar-Osorio G."/>
            <person name="Amillis S."/>
            <person name="Uchima C.A."/>
            <person name="Anderluh G."/>
            <person name="Asadollahi M."/>
            <person name="Askin M."/>
            <person name="Barry K."/>
            <person name="Battaglia E."/>
            <person name="Bayram O."/>
            <person name="Benocci T."/>
            <person name="Braus-Stromeyer S.A."/>
            <person name="Caldana C."/>
            <person name="Canovas D."/>
            <person name="Cerqueira G.C."/>
            <person name="Chen F."/>
            <person name="Chen W."/>
            <person name="Choi C."/>
            <person name="Clum A."/>
            <person name="Dos Santos R.A."/>
            <person name="Damasio A.R."/>
            <person name="Diallinas G."/>
            <person name="Emri T."/>
            <person name="Fekete E."/>
            <person name="Flipphi M."/>
            <person name="Freyberg S."/>
            <person name="Gallo A."/>
            <person name="Gournas C."/>
            <person name="Habgood R."/>
            <person name="Hainaut M."/>
            <person name="Harispe M.L."/>
            <person name="Henrissat B."/>
            <person name="Hilden K.S."/>
            <person name="Hope R."/>
            <person name="Hossain A."/>
            <person name="Karabika E."/>
            <person name="Karaffa L."/>
            <person name="Karanyi Z."/>
            <person name="Krasevec N."/>
            <person name="Kuo A."/>
            <person name="Kusch H."/>
            <person name="LaButti K."/>
            <person name="Lagendijk E.L."/>
            <person name="Lapidus A."/>
            <person name="Levasseur A."/>
            <person name="Lindquist E."/>
            <person name="Lipzen A."/>
            <person name="Logrieco A.F."/>
            <person name="MacCabe A."/>
            <person name="Maekelae M.R."/>
            <person name="Malavazi I."/>
            <person name="Melin P."/>
            <person name="Meyer V."/>
            <person name="Mielnichuk N."/>
            <person name="Miskei M."/>
            <person name="Molnar A.P."/>
            <person name="Mule G."/>
            <person name="Ngan C.Y."/>
            <person name="Orejas M."/>
            <person name="Orosz E."/>
            <person name="Ouedraogo J.P."/>
            <person name="Overkamp K.M."/>
            <person name="Park H.-S."/>
            <person name="Perrone G."/>
            <person name="Piumi F."/>
            <person name="Punt P.J."/>
            <person name="Ram A.F."/>
            <person name="Ramon A."/>
            <person name="Rauscher S."/>
            <person name="Record E."/>
            <person name="Riano-Pachon D.M."/>
            <person name="Robert V."/>
            <person name="Roehrig J."/>
            <person name="Ruller R."/>
            <person name="Salamov A."/>
            <person name="Salih N.S."/>
            <person name="Samson R.A."/>
            <person name="Sandor E."/>
            <person name="Sanguinetti M."/>
            <person name="Schuetze T."/>
            <person name="Sepcic K."/>
            <person name="Shelest E."/>
            <person name="Sherlock G."/>
            <person name="Sophianopoulou V."/>
            <person name="Squina F.M."/>
            <person name="Sun H."/>
            <person name="Susca A."/>
            <person name="Todd R.B."/>
            <person name="Tsang A."/>
            <person name="Unkles S.E."/>
            <person name="van de Wiele N."/>
            <person name="van Rossen-Uffink D."/>
            <person name="Oliveira J.V."/>
            <person name="Vesth T.C."/>
            <person name="Visser J."/>
            <person name="Yu J.-H."/>
            <person name="Zhou M."/>
            <person name="Andersen M.R."/>
            <person name="Archer D.B."/>
            <person name="Baker S.E."/>
            <person name="Benoit I."/>
            <person name="Brakhage A.A."/>
            <person name="Braus G.H."/>
            <person name="Fischer R."/>
            <person name="Frisvad J.C."/>
            <person name="Goldman G.H."/>
            <person name="Houbraken J."/>
            <person name="Oakley B."/>
            <person name="Pocsi I."/>
            <person name="Scazzocchio C."/>
            <person name="Seiboth B."/>
            <person name="vanKuyk P.A."/>
            <person name="Wortman J."/>
            <person name="Dyer P.S."/>
            <person name="Grigoriev I.V."/>
        </authorList>
    </citation>
    <scope>NUCLEOTIDE SEQUENCE [LARGE SCALE GENOMIC DNA]</scope>
    <source>
        <strain evidence="3">DTO 134E9</strain>
    </source>
</reference>